<sequence length="193" mass="22134">MSNVHTSPYLGGAGNNANLPSAQPNTQINQQQQLQHQQQQMQQQQQVAQPPQLIMTATPLQLQQQQMMMSQKTPIDDRIDRLMSLNTELMSLVTLDGDQQAHYQRSYQIRSDIQVALRELQAEIIAANLQSISPIYESPDYQLATSTQPITMDLFQKQLTTDIIQKQITQWDTVFKEKEKLTKNIDRVKQSLK</sequence>
<proteinExistence type="predicted"/>
<dbReference type="GeneID" id="31357959"/>
<dbReference type="EMBL" id="ADBJ01000008">
    <property type="protein sequence ID" value="EFA85429.1"/>
    <property type="molecule type" value="Genomic_DNA"/>
</dbReference>
<feature type="compositionally biased region" description="Low complexity" evidence="1">
    <location>
        <begin position="23"/>
        <end position="46"/>
    </location>
</feature>
<organism evidence="2 3">
    <name type="scientific">Heterostelium pallidum (strain ATCC 26659 / Pp 5 / PN500)</name>
    <name type="common">Cellular slime mold</name>
    <name type="synonym">Polysphondylium pallidum</name>
    <dbReference type="NCBI Taxonomy" id="670386"/>
    <lineage>
        <taxon>Eukaryota</taxon>
        <taxon>Amoebozoa</taxon>
        <taxon>Evosea</taxon>
        <taxon>Eumycetozoa</taxon>
        <taxon>Dictyostelia</taxon>
        <taxon>Acytosteliales</taxon>
        <taxon>Acytosteliaceae</taxon>
        <taxon>Heterostelium</taxon>
    </lineage>
</organism>
<dbReference type="Proteomes" id="UP000001396">
    <property type="component" value="Unassembled WGS sequence"/>
</dbReference>
<feature type="region of interest" description="Disordered" evidence="1">
    <location>
        <begin position="1"/>
        <end position="46"/>
    </location>
</feature>
<protein>
    <submittedName>
        <fullName evidence="2">Uncharacterized protein</fullName>
    </submittedName>
</protein>
<dbReference type="AlphaFoldDB" id="D3AZQ0"/>
<name>D3AZQ0_HETP5</name>
<dbReference type="RefSeq" id="XP_020437538.1">
    <property type="nucleotide sequence ID" value="XM_020573421.1"/>
</dbReference>
<gene>
    <name evidence="2" type="ORF">PPL_02434</name>
</gene>
<accession>D3AZQ0</accession>
<evidence type="ECO:0000313" key="2">
    <source>
        <dbReference type="EMBL" id="EFA85429.1"/>
    </source>
</evidence>
<comment type="caution">
    <text evidence="2">The sequence shown here is derived from an EMBL/GenBank/DDBJ whole genome shotgun (WGS) entry which is preliminary data.</text>
</comment>
<dbReference type="InParanoid" id="D3AZQ0"/>
<reference evidence="2 3" key="1">
    <citation type="journal article" date="2011" name="Genome Res.">
        <title>Phylogeny-wide analysis of social amoeba genomes highlights ancient origins for complex intercellular communication.</title>
        <authorList>
            <person name="Heidel A.J."/>
            <person name="Lawal H.M."/>
            <person name="Felder M."/>
            <person name="Schilde C."/>
            <person name="Helps N.R."/>
            <person name="Tunggal B."/>
            <person name="Rivero F."/>
            <person name="John U."/>
            <person name="Schleicher M."/>
            <person name="Eichinger L."/>
            <person name="Platzer M."/>
            <person name="Noegel A.A."/>
            <person name="Schaap P."/>
            <person name="Gloeckner G."/>
        </authorList>
    </citation>
    <scope>NUCLEOTIDE SEQUENCE [LARGE SCALE GENOMIC DNA]</scope>
    <source>
        <strain evidence="3">ATCC 26659 / Pp 5 / PN500</strain>
    </source>
</reference>
<evidence type="ECO:0000256" key="1">
    <source>
        <dbReference type="SAM" id="MobiDB-lite"/>
    </source>
</evidence>
<keyword evidence="3" id="KW-1185">Reference proteome</keyword>
<evidence type="ECO:0000313" key="3">
    <source>
        <dbReference type="Proteomes" id="UP000001396"/>
    </source>
</evidence>